<accession>A0A090YIZ8</accession>
<reference evidence="2 4" key="2">
    <citation type="submission" date="2018-08" db="EMBL/GenBank/DDBJ databases">
        <title>Bacillus clarus sp. nov. strain PS00077A.</title>
        <authorList>
            <person name="Mendez Acevedo M."/>
            <person name="Carroll L."/>
            <person name="Mukherjee M."/>
            <person name="Wiedmann M."/>
            <person name="Kovac J."/>
        </authorList>
    </citation>
    <scope>NUCLEOTIDE SEQUENCE [LARGE SCALE GENOMIC DNA]</scope>
    <source>
        <strain evidence="2 4">PS00077A</strain>
    </source>
</reference>
<dbReference type="EMBL" id="QVOD01000003">
    <property type="protein sequence ID" value="RFT68148.1"/>
    <property type="molecule type" value="Genomic_DNA"/>
</dbReference>
<protein>
    <recommendedName>
        <fullName evidence="5">Fe3+ hydroxamate ABC transporter substrate-binding protein</fullName>
    </recommendedName>
</protein>
<organism evidence="1 3">
    <name type="scientific">Bacillus clarus</name>
    <dbReference type="NCBI Taxonomy" id="2338372"/>
    <lineage>
        <taxon>Bacteria</taxon>
        <taxon>Bacillati</taxon>
        <taxon>Bacillota</taxon>
        <taxon>Bacilli</taxon>
        <taxon>Bacillales</taxon>
        <taxon>Bacillaceae</taxon>
        <taxon>Bacillus</taxon>
        <taxon>Bacillus cereus group</taxon>
    </lineage>
</organism>
<sequence>MLRKKPTVCKSCTKEIKTYEKAWIHMPFPESGMTNMKKYIVLDGEVYCSSCIQVLNRKNSAAK</sequence>
<evidence type="ECO:0000313" key="4">
    <source>
        <dbReference type="Proteomes" id="UP000264294"/>
    </source>
</evidence>
<dbReference type="RefSeq" id="WP_042980478.1">
    <property type="nucleotide sequence ID" value="NZ_JMQC01000008.1"/>
</dbReference>
<reference evidence="1 3" key="1">
    <citation type="submission" date="2014-04" db="EMBL/GenBank/DDBJ databases">
        <authorList>
            <person name="Bishop-Lilly K.A."/>
            <person name="Broomall S.M."/>
            <person name="Chain P.S."/>
            <person name="Chertkov O."/>
            <person name="Coyne S.R."/>
            <person name="Daligault H.E."/>
            <person name="Davenport K.W."/>
            <person name="Erkkila T."/>
            <person name="Frey K.G."/>
            <person name="Gibbons H.S."/>
            <person name="Gu W."/>
            <person name="Jaissle J."/>
            <person name="Johnson S.L."/>
            <person name="Koroleva G.I."/>
            <person name="Ladner J.T."/>
            <person name="Lo C.-C."/>
            <person name="Minogue T.D."/>
            <person name="Munk C."/>
            <person name="Palacios G.F."/>
            <person name="Redden C.L."/>
            <person name="Rosenzweig C.N."/>
            <person name="Scholz M.B."/>
            <person name="Teshima H."/>
            <person name="Xu Y."/>
        </authorList>
    </citation>
    <scope>NUCLEOTIDE SEQUENCE [LARGE SCALE GENOMIC DNA]</scope>
    <source>
        <strain evidence="1 3">BHP</strain>
    </source>
</reference>
<proteinExistence type="predicted"/>
<dbReference type="AlphaFoldDB" id="A0A090YIZ8"/>
<dbReference type="EMBL" id="JMQC01000008">
    <property type="protein sequence ID" value="KFM98798.1"/>
    <property type="molecule type" value="Genomic_DNA"/>
</dbReference>
<name>A0A090YIZ8_9BACI</name>
<comment type="caution">
    <text evidence="1">The sequence shown here is derived from an EMBL/GenBank/DDBJ whole genome shotgun (WGS) entry which is preliminary data.</text>
</comment>
<dbReference type="Proteomes" id="UP000029389">
    <property type="component" value="Unassembled WGS sequence"/>
</dbReference>
<evidence type="ECO:0000313" key="3">
    <source>
        <dbReference type="Proteomes" id="UP000029389"/>
    </source>
</evidence>
<dbReference type="PATRIC" id="fig|1405.8.peg.1982"/>
<evidence type="ECO:0008006" key="5">
    <source>
        <dbReference type="Google" id="ProtNLM"/>
    </source>
</evidence>
<gene>
    <name evidence="2" type="ORF">D0U04_04565</name>
    <name evidence="1" type="ORF">DJ93_1786</name>
</gene>
<evidence type="ECO:0000313" key="2">
    <source>
        <dbReference type="EMBL" id="RFT68148.1"/>
    </source>
</evidence>
<dbReference type="STRING" id="1405.B7492_25415"/>
<keyword evidence="4" id="KW-1185">Reference proteome</keyword>
<dbReference type="Proteomes" id="UP000264294">
    <property type="component" value="Unassembled WGS sequence"/>
</dbReference>
<evidence type="ECO:0000313" key="1">
    <source>
        <dbReference type="EMBL" id="KFM98798.1"/>
    </source>
</evidence>